<evidence type="ECO:0000256" key="1">
    <source>
        <dbReference type="ARBA" id="ARBA00022741"/>
    </source>
</evidence>
<dbReference type="InterPro" id="IPR045735">
    <property type="entry name" value="Spore_III_AA_AAA+_ATPase"/>
</dbReference>
<keyword evidence="2" id="KW-0067">ATP-binding</keyword>
<dbReference type="InterPro" id="IPR027417">
    <property type="entry name" value="P-loop_NTPase"/>
</dbReference>
<evidence type="ECO:0000313" key="4">
    <source>
        <dbReference type="EMBL" id="NOU97683.1"/>
    </source>
</evidence>
<dbReference type="AlphaFoldDB" id="A0A972H0Q2"/>
<dbReference type="InterPro" id="IPR014217">
    <property type="entry name" value="Spore_III_AA"/>
</dbReference>
<gene>
    <name evidence="4" type="primary">spoIIIAA</name>
    <name evidence="4" type="ORF">GC093_31305</name>
</gene>
<feature type="domain" description="AAA+ ATPase" evidence="3">
    <location>
        <begin position="152"/>
        <end position="305"/>
    </location>
</feature>
<dbReference type="EMBL" id="WHOD01000119">
    <property type="protein sequence ID" value="NOU97683.1"/>
    <property type="molecule type" value="Genomic_DNA"/>
</dbReference>
<dbReference type="NCBIfam" id="TIGR02858">
    <property type="entry name" value="spore_III_AA"/>
    <property type="match status" value="1"/>
</dbReference>
<evidence type="ECO:0000256" key="2">
    <source>
        <dbReference type="ARBA" id="ARBA00022840"/>
    </source>
</evidence>
<dbReference type="SMART" id="SM00382">
    <property type="entry name" value="AAA"/>
    <property type="match status" value="1"/>
</dbReference>
<keyword evidence="1" id="KW-0547">Nucleotide-binding</keyword>
<dbReference type="PANTHER" id="PTHR20953:SF3">
    <property type="entry name" value="P-LOOP CONTAINING NUCLEOSIDE TRIPHOSPHATE HYDROLASES SUPERFAMILY PROTEIN"/>
    <property type="match status" value="1"/>
</dbReference>
<sequence>MESILRLFSVPLRQRLATLPKQVIEELQEIRVRELRPLEIAWGRSYGFVSRQSGLCEDPSLAYLPTREDCATLLEMLTMHSLYTFEEELRRGYITVTGGHRVGLAGRTVLEHGKVKHLKEITGFNIRIANEHRGAAVKVLPYLLDHQQGHRGIHHTLIVSPPQQGKTTLIRDLARIVSSGPSIRDGSLMHRGYKVGIVDERSEIAACVKGVPRFELGPRTDVLDACPKAEGMMMLIRSMSPEVLVVDEIGRTEDAAAIHEAVHAGIRVIATAHGLDHVDVMKRPVLHEMLAEGVFSRIVVLGNQNGVGTLLGVYDAEGCPVMLHTELSKSVGTVQASWKEERGSPNVSIDWTANASLLQGKLLPKKREPLC</sequence>
<organism evidence="4 5">
    <name type="scientific">Paenibacillus foliorum</name>
    <dbReference type="NCBI Taxonomy" id="2654974"/>
    <lineage>
        <taxon>Bacteria</taxon>
        <taxon>Bacillati</taxon>
        <taxon>Bacillota</taxon>
        <taxon>Bacilli</taxon>
        <taxon>Bacillales</taxon>
        <taxon>Paenibacillaceae</taxon>
        <taxon>Paenibacillus</taxon>
    </lineage>
</organism>
<dbReference type="Pfam" id="PF19568">
    <property type="entry name" value="Spore_III_AA"/>
    <property type="match status" value="1"/>
</dbReference>
<dbReference type="Gene3D" id="3.40.50.300">
    <property type="entry name" value="P-loop containing nucleotide triphosphate hydrolases"/>
    <property type="match status" value="1"/>
</dbReference>
<dbReference type="InterPro" id="IPR003593">
    <property type="entry name" value="AAA+_ATPase"/>
</dbReference>
<dbReference type="GO" id="GO:0005524">
    <property type="term" value="F:ATP binding"/>
    <property type="evidence" value="ECO:0007669"/>
    <property type="project" value="UniProtKB-KW"/>
</dbReference>
<reference evidence="4" key="1">
    <citation type="submission" date="2019-10" db="EMBL/GenBank/DDBJ databases">
        <title>Description of Paenibacillus glebae sp. nov.</title>
        <authorList>
            <person name="Carlier A."/>
            <person name="Qi S."/>
        </authorList>
    </citation>
    <scope>NUCLEOTIDE SEQUENCE</scope>
    <source>
        <strain evidence="4">LMG 31456</strain>
    </source>
</reference>
<protein>
    <submittedName>
        <fullName evidence="4">Stage III sporulation protein AA</fullName>
    </submittedName>
</protein>
<accession>A0A972H0Q2</accession>
<proteinExistence type="predicted"/>
<evidence type="ECO:0000313" key="5">
    <source>
        <dbReference type="Proteomes" id="UP000641588"/>
    </source>
</evidence>
<keyword evidence="5" id="KW-1185">Reference proteome</keyword>
<evidence type="ECO:0000259" key="3">
    <source>
        <dbReference type="SMART" id="SM00382"/>
    </source>
</evidence>
<dbReference type="SUPFAM" id="SSF52540">
    <property type="entry name" value="P-loop containing nucleoside triphosphate hydrolases"/>
    <property type="match status" value="1"/>
</dbReference>
<dbReference type="Proteomes" id="UP000641588">
    <property type="component" value="Unassembled WGS sequence"/>
</dbReference>
<dbReference type="PANTHER" id="PTHR20953">
    <property type="entry name" value="KINASE-RELATED"/>
    <property type="match status" value="1"/>
</dbReference>
<dbReference type="RefSeq" id="WP_171655957.1">
    <property type="nucleotide sequence ID" value="NZ_WHOD01000119.1"/>
</dbReference>
<name>A0A972H0Q2_9BACL</name>
<comment type="caution">
    <text evidence="4">The sequence shown here is derived from an EMBL/GenBank/DDBJ whole genome shotgun (WGS) entry which is preliminary data.</text>
</comment>